<evidence type="ECO:0000313" key="2">
    <source>
        <dbReference type="EMBL" id="KAA0051534.1"/>
    </source>
</evidence>
<dbReference type="Proteomes" id="UP000321393">
    <property type="component" value="Unassembled WGS sequence"/>
</dbReference>
<dbReference type="Proteomes" id="UP000321947">
    <property type="component" value="Unassembled WGS sequence"/>
</dbReference>
<evidence type="ECO:0000313" key="5">
    <source>
        <dbReference type="Proteomes" id="UP000321947"/>
    </source>
</evidence>
<dbReference type="OrthoDB" id="1743010at2759"/>
<feature type="compositionally biased region" description="Basic and acidic residues" evidence="1">
    <location>
        <begin position="85"/>
        <end position="108"/>
    </location>
</feature>
<dbReference type="AlphaFoldDB" id="A0A5D3DLB0"/>
<gene>
    <name evidence="3" type="ORF">E5676_scaffold610G00280</name>
    <name evidence="2" type="ORF">E6C27_scaffold174G00650</name>
</gene>
<accession>A0A5D3DLB0</accession>
<feature type="compositionally biased region" description="Low complexity" evidence="1">
    <location>
        <begin position="36"/>
        <end position="59"/>
    </location>
</feature>
<reference evidence="4 5" key="1">
    <citation type="submission" date="2019-08" db="EMBL/GenBank/DDBJ databases">
        <title>Draft genome sequences of two oriental melons (Cucumis melo L. var makuwa).</title>
        <authorList>
            <person name="Kwon S.-Y."/>
        </authorList>
    </citation>
    <scope>NUCLEOTIDE SEQUENCE [LARGE SCALE GENOMIC DNA]</scope>
    <source>
        <strain evidence="5">cv. Chang Bougi</strain>
        <strain evidence="4">cv. SW 3</strain>
        <tissue evidence="3">Leaf</tissue>
    </source>
</reference>
<dbReference type="PANTHER" id="PTHR32108">
    <property type="entry name" value="DNA-DIRECTED RNA POLYMERASE SUBUNIT ALPHA"/>
    <property type="match status" value="1"/>
</dbReference>
<evidence type="ECO:0000313" key="4">
    <source>
        <dbReference type="Proteomes" id="UP000321393"/>
    </source>
</evidence>
<feature type="region of interest" description="Disordered" evidence="1">
    <location>
        <begin position="85"/>
        <end position="109"/>
    </location>
</feature>
<dbReference type="EMBL" id="SSTD01004048">
    <property type="protein sequence ID" value="TYK24130.1"/>
    <property type="molecule type" value="Genomic_DNA"/>
</dbReference>
<proteinExistence type="predicted"/>
<comment type="caution">
    <text evidence="3">The sequence shown here is derived from an EMBL/GenBank/DDBJ whole genome shotgun (WGS) entry which is preliminary data.</text>
</comment>
<feature type="region of interest" description="Disordered" evidence="1">
    <location>
        <begin position="27"/>
        <end position="72"/>
    </location>
</feature>
<name>A0A5D3DLB0_CUCMM</name>
<protein>
    <submittedName>
        <fullName evidence="3">Gag-pro-like protein</fullName>
    </submittedName>
</protein>
<evidence type="ECO:0000256" key="1">
    <source>
        <dbReference type="SAM" id="MobiDB-lite"/>
    </source>
</evidence>
<dbReference type="EMBL" id="SSTE01011259">
    <property type="protein sequence ID" value="KAA0051534.1"/>
    <property type="molecule type" value="Genomic_DNA"/>
</dbReference>
<dbReference type="PANTHER" id="PTHR32108:SF9">
    <property type="entry name" value="REVERSE TRANSCRIPTASE RNASE H-LIKE DOMAIN-CONTAINING PROTEIN"/>
    <property type="match status" value="1"/>
</dbReference>
<sequence length="337" mass="37765">MDVSVCVFLSGSGSRGGVSHSFYWSSSSGPTNAPLFSSSGPMPSSVAFSSSSSLFPSTSRENDDESKRLRLGRISEAKREKLELRANGDRIDGKDGRKGDEDGERAPYYDRMVGSTSTNFLNVITIGEMIDFEVKNRRITDTSSETRRMITPKKKEEEIHELSSTQRVVHVSLPTVGQTNYSPSYQNRVPQEPLQPPSPKWYDPNAKCEYHDGALKFKKIGGELDVNQNPLPNYKGPAINVVDTFIERYKNKVSDVTTSMNTLFQILHGAGYLSPRSNNDDEEKVGCANKKQCLFHLKTDDHSVEDCFEFKNECPPEFELNNWKIKKTLKASKGLQK</sequence>
<organism evidence="3 5">
    <name type="scientific">Cucumis melo var. makuwa</name>
    <name type="common">Oriental melon</name>
    <dbReference type="NCBI Taxonomy" id="1194695"/>
    <lineage>
        <taxon>Eukaryota</taxon>
        <taxon>Viridiplantae</taxon>
        <taxon>Streptophyta</taxon>
        <taxon>Embryophyta</taxon>
        <taxon>Tracheophyta</taxon>
        <taxon>Spermatophyta</taxon>
        <taxon>Magnoliopsida</taxon>
        <taxon>eudicotyledons</taxon>
        <taxon>Gunneridae</taxon>
        <taxon>Pentapetalae</taxon>
        <taxon>rosids</taxon>
        <taxon>fabids</taxon>
        <taxon>Cucurbitales</taxon>
        <taxon>Cucurbitaceae</taxon>
        <taxon>Benincaseae</taxon>
        <taxon>Cucumis</taxon>
    </lineage>
</organism>
<evidence type="ECO:0000313" key="3">
    <source>
        <dbReference type="EMBL" id="TYK24130.1"/>
    </source>
</evidence>